<dbReference type="Pfam" id="PF01464">
    <property type="entry name" value="SLT"/>
    <property type="match status" value="1"/>
</dbReference>
<dbReference type="EMBL" id="CP027669">
    <property type="protein sequence ID" value="AVO43074.1"/>
    <property type="molecule type" value="Genomic_DNA"/>
</dbReference>
<feature type="domain" description="Transglycosylase SLT" evidence="3">
    <location>
        <begin position="103"/>
        <end position="209"/>
    </location>
</feature>
<feature type="chain" id="PRO_5015676273" evidence="2">
    <location>
        <begin position="39"/>
        <end position="233"/>
    </location>
</feature>
<comment type="similarity">
    <text evidence="1">Belongs to the transglycosylase Slt family.</text>
</comment>
<dbReference type="PANTHER" id="PTHR37423:SF2">
    <property type="entry name" value="MEMBRANE-BOUND LYTIC MUREIN TRANSGLYCOSYLASE C"/>
    <property type="match status" value="1"/>
</dbReference>
<dbReference type="SUPFAM" id="SSF53955">
    <property type="entry name" value="Lysozyme-like"/>
    <property type="match status" value="1"/>
</dbReference>
<dbReference type="InterPro" id="IPR008258">
    <property type="entry name" value="Transglycosylase_SLT_dom_1"/>
</dbReference>
<dbReference type="AlphaFoldDB" id="A0A2S0N4J4"/>
<dbReference type="OrthoDB" id="9815002at2"/>
<dbReference type="PANTHER" id="PTHR37423">
    <property type="entry name" value="SOLUBLE LYTIC MUREIN TRANSGLYCOSYLASE-RELATED"/>
    <property type="match status" value="1"/>
</dbReference>
<sequence>MGALSLLHPRAGRLPLPAGFCRAALWLLLAAVSPAVHADAVWQFVDGDGVVHIGNTAALQAPAGRELIWLGLPPNPKVGATNKQDTALHKLPGYAAAKPHLEAAALAQAVDPALVIAVAAAESAFNVQAVSRKGALGLMQVMPATAERYGVPARATAQASGSSSLMEPKLNAEVGSRYLADLLRMFGGDKELALAAYNAGEGAVIKYGRRIPPYPETQQYVERVMRFYSTLVR</sequence>
<evidence type="ECO:0000259" key="4">
    <source>
        <dbReference type="Pfam" id="PF13511"/>
    </source>
</evidence>
<dbReference type="InterPro" id="IPR025392">
    <property type="entry name" value="DUF4124"/>
</dbReference>
<feature type="signal peptide" evidence="2">
    <location>
        <begin position="1"/>
        <end position="38"/>
    </location>
</feature>
<dbReference type="CDD" id="cd13401">
    <property type="entry name" value="Slt70-like"/>
    <property type="match status" value="1"/>
</dbReference>
<feature type="domain" description="DUF4124" evidence="4">
    <location>
        <begin position="28"/>
        <end position="77"/>
    </location>
</feature>
<dbReference type="Proteomes" id="UP000239326">
    <property type="component" value="Chromosome"/>
</dbReference>
<keyword evidence="6" id="KW-1185">Reference proteome</keyword>
<dbReference type="Gene3D" id="1.10.530.10">
    <property type="match status" value="1"/>
</dbReference>
<dbReference type="InterPro" id="IPR023346">
    <property type="entry name" value="Lysozyme-like_dom_sf"/>
</dbReference>
<name>A0A2S0N4J4_9BURK</name>
<reference evidence="5 6" key="1">
    <citation type="submission" date="2018-03" db="EMBL/GenBank/DDBJ databases">
        <title>Genome sequencing of Simplicispira sp.</title>
        <authorList>
            <person name="Kim S.-J."/>
            <person name="Heo J."/>
            <person name="Kwon S.-W."/>
        </authorList>
    </citation>
    <scope>NUCLEOTIDE SEQUENCE [LARGE SCALE GENOMIC DNA]</scope>
    <source>
        <strain evidence="5 6">SC1-8</strain>
    </source>
</reference>
<evidence type="ECO:0000313" key="6">
    <source>
        <dbReference type="Proteomes" id="UP000239326"/>
    </source>
</evidence>
<gene>
    <name evidence="5" type="ORF">C6571_04940</name>
</gene>
<dbReference type="KEGG" id="simp:C6571_04940"/>
<proteinExistence type="inferred from homology"/>
<evidence type="ECO:0000256" key="2">
    <source>
        <dbReference type="SAM" id="SignalP"/>
    </source>
</evidence>
<keyword evidence="2" id="KW-0732">Signal</keyword>
<protein>
    <submittedName>
        <fullName evidence="5">Lytic transglycosylase domain-containing protein</fullName>
    </submittedName>
</protein>
<dbReference type="Pfam" id="PF13511">
    <property type="entry name" value="DUF4124"/>
    <property type="match status" value="1"/>
</dbReference>
<evidence type="ECO:0000259" key="3">
    <source>
        <dbReference type="Pfam" id="PF01464"/>
    </source>
</evidence>
<evidence type="ECO:0000256" key="1">
    <source>
        <dbReference type="ARBA" id="ARBA00007734"/>
    </source>
</evidence>
<accession>A0A2S0N4J4</accession>
<organism evidence="5 6">
    <name type="scientific">Simplicispira suum</name>
    <dbReference type="NCBI Taxonomy" id="2109915"/>
    <lineage>
        <taxon>Bacteria</taxon>
        <taxon>Pseudomonadati</taxon>
        <taxon>Pseudomonadota</taxon>
        <taxon>Betaproteobacteria</taxon>
        <taxon>Burkholderiales</taxon>
        <taxon>Comamonadaceae</taxon>
        <taxon>Simplicispira</taxon>
    </lineage>
</organism>
<evidence type="ECO:0000313" key="5">
    <source>
        <dbReference type="EMBL" id="AVO43074.1"/>
    </source>
</evidence>